<name>A0AAD8TEC6_LOLMU</name>
<dbReference type="Proteomes" id="UP001231189">
    <property type="component" value="Unassembled WGS sequence"/>
</dbReference>
<dbReference type="AlphaFoldDB" id="A0AAD8TEC6"/>
<organism evidence="3 4">
    <name type="scientific">Lolium multiflorum</name>
    <name type="common">Italian ryegrass</name>
    <name type="synonym">Lolium perenne subsp. multiflorum</name>
    <dbReference type="NCBI Taxonomy" id="4521"/>
    <lineage>
        <taxon>Eukaryota</taxon>
        <taxon>Viridiplantae</taxon>
        <taxon>Streptophyta</taxon>
        <taxon>Embryophyta</taxon>
        <taxon>Tracheophyta</taxon>
        <taxon>Spermatophyta</taxon>
        <taxon>Magnoliopsida</taxon>
        <taxon>Liliopsida</taxon>
        <taxon>Poales</taxon>
        <taxon>Poaceae</taxon>
        <taxon>BOP clade</taxon>
        <taxon>Pooideae</taxon>
        <taxon>Poodae</taxon>
        <taxon>Poeae</taxon>
        <taxon>Poeae Chloroplast Group 2 (Poeae type)</taxon>
        <taxon>Loliodinae</taxon>
        <taxon>Loliinae</taxon>
        <taxon>Lolium</taxon>
    </lineage>
</organism>
<proteinExistence type="predicted"/>
<keyword evidence="4" id="KW-1185">Reference proteome</keyword>
<dbReference type="Pfam" id="PF24626">
    <property type="entry name" value="SH3_Tf2-1"/>
    <property type="match status" value="1"/>
</dbReference>
<dbReference type="InterPro" id="IPR043128">
    <property type="entry name" value="Rev_trsase/Diguanyl_cyclase"/>
</dbReference>
<protein>
    <recommendedName>
        <fullName evidence="2">Reverse transcriptase domain-containing protein</fullName>
    </recommendedName>
</protein>
<feature type="region of interest" description="Disordered" evidence="1">
    <location>
        <begin position="325"/>
        <end position="353"/>
    </location>
</feature>
<feature type="compositionally biased region" description="Low complexity" evidence="1">
    <location>
        <begin position="534"/>
        <end position="548"/>
    </location>
</feature>
<sequence>MEPIIPTEPFIQTQVYDLANGGDLIFERDLFALTEFLGRSPPVFYGGQVADQANGQLQWLIMANLPGKPESPMFRQIQFSLRDNTWVDGLARALQEALARLCGQNSVAIEGERFAHFARHCSVGLPLSLPYHPVLRHHVDHLDYMLFETRSALDNSRAAANHTQQQLNQYAETIKVIAKERRTLRQLVAKRDSTIHRLKTKISVLKETISTQAEQLQILEGEGEGEDIQGDGYSYVSNDNDYEPRKKETRTSTSTCLPGWTPPSRSASMDSFHPPLSTCVMAPPNRNANQDALVQMLQLMMEDREAERAERQANITALQQLAQNNQGHGNHDHPGSKLRNFQNTNPPVFSKTEEPLDADDWLQTMENNLAVAGVEDNDKVLFATHYLAGPARAWWTSARALNAGQIMPWADFKLKFSKFLTLSRYAPDETDTTEKRKERFLNGLHDEMHTVLVNIPFADLEALVDSAIQMEGKLNQANENRKRRMMHQSGPSNTSKFRPGSSGGFTPRNNRPPAQMSRPVINRSGGNPRTGGQHHNNNNFVHHNNNFNRAPTRAPAHPNTNTAPRTGSNAVPVAPRTNDLPGMPPDRDIEFIIELIPRTGPIAQRAYSMNPAELVELKKQLDDMLAKGLIRPSASPWRSPVLFVDKKDGAIRLCTDYRKLNDVTIKNKYPLPKIEDLFDQLTGATVFSKIDLRTGYHQLKIRASDIPKTAFTTRYGLYEYNVMSFGLTNAPAYFMNLMNKIFMNFLDKFVVVFIDDILIYSKTEEEHEQHLEVVLDTLREHQLYAKFSKCEFWLKEVGFLGHILSAGGIAVDPAKIKTVAEWKAPTTQTEEVPYPSNWSEVGESQVFGPDILREAEEKVHKIREYLKTAQSRQKSYADKRRREMTFEIGDFVYLKVSPLKGMQRFQLKGKLAPRYVGPFKVLSRRGEVSYQLELPEEMSTVHNVFHISLLRKCLEVPEKTEVFKNIDHRTVDINSDLTYREVPIRILEEAFRTTRTRSIKFLKIQWSNHTEEEATWEREDFMKTEYPNLFST</sequence>
<feature type="region of interest" description="Disordered" evidence="1">
    <location>
        <begin position="242"/>
        <end position="269"/>
    </location>
</feature>
<dbReference type="PANTHER" id="PTHR24559:SF444">
    <property type="entry name" value="REVERSE TRANSCRIPTASE DOMAIN-CONTAINING PROTEIN"/>
    <property type="match status" value="1"/>
</dbReference>
<feature type="compositionally biased region" description="Polar residues" evidence="1">
    <location>
        <begin position="558"/>
        <end position="569"/>
    </location>
</feature>
<dbReference type="InterPro" id="IPR043502">
    <property type="entry name" value="DNA/RNA_pol_sf"/>
</dbReference>
<dbReference type="CDD" id="cd01647">
    <property type="entry name" value="RT_LTR"/>
    <property type="match status" value="1"/>
</dbReference>
<dbReference type="InterPro" id="IPR056924">
    <property type="entry name" value="SH3_Tf2-1"/>
</dbReference>
<evidence type="ECO:0000313" key="4">
    <source>
        <dbReference type="Proteomes" id="UP001231189"/>
    </source>
</evidence>
<accession>A0AAD8TEC6</accession>
<dbReference type="PROSITE" id="PS50878">
    <property type="entry name" value="RT_POL"/>
    <property type="match status" value="1"/>
</dbReference>
<dbReference type="SUPFAM" id="SSF56672">
    <property type="entry name" value="DNA/RNA polymerases"/>
    <property type="match status" value="1"/>
</dbReference>
<dbReference type="PANTHER" id="PTHR24559">
    <property type="entry name" value="TRANSPOSON TY3-I GAG-POL POLYPROTEIN"/>
    <property type="match status" value="1"/>
</dbReference>
<feature type="region of interest" description="Disordered" evidence="1">
    <location>
        <begin position="476"/>
        <end position="584"/>
    </location>
</feature>
<dbReference type="Gene3D" id="3.30.70.270">
    <property type="match status" value="1"/>
</dbReference>
<evidence type="ECO:0000313" key="3">
    <source>
        <dbReference type="EMBL" id="KAK1680871.1"/>
    </source>
</evidence>
<comment type="caution">
    <text evidence="3">The sequence shown here is derived from an EMBL/GenBank/DDBJ whole genome shotgun (WGS) entry which is preliminary data.</text>
</comment>
<dbReference type="EMBL" id="JAUUTY010000002">
    <property type="protein sequence ID" value="KAK1680871.1"/>
    <property type="molecule type" value="Genomic_DNA"/>
</dbReference>
<evidence type="ECO:0000259" key="2">
    <source>
        <dbReference type="PROSITE" id="PS50878"/>
    </source>
</evidence>
<evidence type="ECO:0000256" key="1">
    <source>
        <dbReference type="SAM" id="MobiDB-lite"/>
    </source>
</evidence>
<dbReference type="InterPro" id="IPR000477">
    <property type="entry name" value="RT_dom"/>
</dbReference>
<gene>
    <name evidence="3" type="ORF">QYE76_041719</name>
</gene>
<reference evidence="3" key="1">
    <citation type="submission" date="2023-07" db="EMBL/GenBank/DDBJ databases">
        <title>A chromosome-level genome assembly of Lolium multiflorum.</title>
        <authorList>
            <person name="Chen Y."/>
            <person name="Copetti D."/>
            <person name="Kolliker R."/>
            <person name="Studer B."/>
        </authorList>
    </citation>
    <scope>NUCLEOTIDE SEQUENCE</scope>
    <source>
        <strain evidence="3">02402/16</strain>
        <tissue evidence="3">Leaf</tissue>
    </source>
</reference>
<dbReference type="Gene3D" id="3.10.10.10">
    <property type="entry name" value="HIV Type 1 Reverse Transcriptase, subunit A, domain 1"/>
    <property type="match status" value="1"/>
</dbReference>
<dbReference type="InterPro" id="IPR053134">
    <property type="entry name" value="RNA-dir_DNA_polymerase"/>
</dbReference>
<dbReference type="Pfam" id="PF00078">
    <property type="entry name" value="RVT_1"/>
    <property type="match status" value="1"/>
</dbReference>
<feature type="domain" description="Reverse transcriptase" evidence="2">
    <location>
        <begin position="625"/>
        <end position="804"/>
    </location>
</feature>